<dbReference type="Pfam" id="PF12222">
    <property type="entry name" value="PNGaseA"/>
    <property type="match status" value="1"/>
</dbReference>
<feature type="region of interest" description="Disordered" evidence="1">
    <location>
        <begin position="614"/>
        <end position="638"/>
    </location>
</feature>
<reference evidence="5" key="2">
    <citation type="journal article" date="2017" name="J. Anim. Genet.">
        <title>Multiple reference genome sequences of hot pepper reveal the massive evolution of plant disease resistance genes by retroduplication.</title>
        <authorList>
            <person name="Kim S."/>
            <person name="Park J."/>
            <person name="Yeom S.-I."/>
            <person name="Kim Y.-M."/>
            <person name="Seo E."/>
            <person name="Kim K.-T."/>
            <person name="Kim M.-S."/>
            <person name="Lee J.M."/>
            <person name="Cheong K."/>
            <person name="Shin H.-S."/>
            <person name="Kim S.-B."/>
            <person name="Han K."/>
            <person name="Lee J."/>
            <person name="Park M."/>
            <person name="Lee H.-A."/>
            <person name="Lee H.-Y."/>
            <person name="Lee Y."/>
            <person name="Oh S."/>
            <person name="Lee J.H."/>
            <person name="Choi E."/>
            <person name="Choi E."/>
            <person name="Lee S.E."/>
            <person name="Jeon J."/>
            <person name="Kim H."/>
            <person name="Choi G."/>
            <person name="Song H."/>
            <person name="Lee J."/>
            <person name="Lee S.-C."/>
            <person name="Kwon J.-K."/>
            <person name="Lee H.-Y."/>
            <person name="Koo N."/>
            <person name="Hong Y."/>
            <person name="Kim R.W."/>
            <person name="Kang W.-H."/>
            <person name="Huh J.H."/>
            <person name="Kang B.-C."/>
            <person name="Yang T.-J."/>
            <person name="Lee Y.-H."/>
            <person name="Bennetzen J.L."/>
            <person name="Choi D."/>
        </authorList>
    </citation>
    <scope>NUCLEOTIDE SEQUENCE [LARGE SCALE GENOMIC DNA]</scope>
    <source>
        <strain evidence="5">cv. PBC81</strain>
    </source>
</reference>
<protein>
    <submittedName>
        <fullName evidence="4">Uncharacterized protein</fullName>
    </submittedName>
</protein>
<dbReference type="OrthoDB" id="1612078at2759"/>
<evidence type="ECO:0000313" key="5">
    <source>
        <dbReference type="Proteomes" id="UP000224567"/>
    </source>
</evidence>
<dbReference type="AlphaFoldDB" id="A0A2G2WKK5"/>
<name>A0A2G2WKK5_CAPBA</name>
<accession>A0A2G2WKK5</accession>
<reference evidence="4 5" key="1">
    <citation type="journal article" date="2017" name="Genome Biol.">
        <title>New reference genome sequences of hot pepper reveal the massive evolution of plant disease-resistance genes by retroduplication.</title>
        <authorList>
            <person name="Kim S."/>
            <person name="Park J."/>
            <person name="Yeom S.I."/>
            <person name="Kim Y.M."/>
            <person name="Seo E."/>
            <person name="Kim K.T."/>
            <person name="Kim M.S."/>
            <person name="Lee J.M."/>
            <person name="Cheong K."/>
            <person name="Shin H.S."/>
            <person name="Kim S.B."/>
            <person name="Han K."/>
            <person name="Lee J."/>
            <person name="Park M."/>
            <person name="Lee H.A."/>
            <person name="Lee H.Y."/>
            <person name="Lee Y."/>
            <person name="Oh S."/>
            <person name="Lee J.H."/>
            <person name="Choi E."/>
            <person name="Choi E."/>
            <person name="Lee S.E."/>
            <person name="Jeon J."/>
            <person name="Kim H."/>
            <person name="Choi G."/>
            <person name="Song H."/>
            <person name="Lee J."/>
            <person name="Lee S.C."/>
            <person name="Kwon J.K."/>
            <person name="Lee H.Y."/>
            <person name="Koo N."/>
            <person name="Hong Y."/>
            <person name="Kim R.W."/>
            <person name="Kang W.H."/>
            <person name="Huh J.H."/>
            <person name="Kang B.C."/>
            <person name="Yang T.J."/>
            <person name="Lee Y.H."/>
            <person name="Bennetzen J.L."/>
            <person name="Choi D."/>
        </authorList>
    </citation>
    <scope>NUCLEOTIDE SEQUENCE [LARGE SCALE GENOMIC DNA]</scope>
    <source>
        <strain evidence="5">cv. PBC81</strain>
    </source>
</reference>
<evidence type="ECO:0000259" key="3">
    <source>
        <dbReference type="Pfam" id="PF12222"/>
    </source>
</evidence>
<evidence type="ECO:0000313" key="4">
    <source>
        <dbReference type="EMBL" id="PHT45783.1"/>
    </source>
</evidence>
<dbReference type="Proteomes" id="UP000224567">
    <property type="component" value="Unassembled WGS sequence"/>
</dbReference>
<organism evidence="4 5">
    <name type="scientific">Capsicum baccatum</name>
    <name type="common">Peruvian pepper</name>
    <dbReference type="NCBI Taxonomy" id="33114"/>
    <lineage>
        <taxon>Eukaryota</taxon>
        <taxon>Viridiplantae</taxon>
        <taxon>Streptophyta</taxon>
        <taxon>Embryophyta</taxon>
        <taxon>Tracheophyta</taxon>
        <taxon>Spermatophyta</taxon>
        <taxon>Magnoliopsida</taxon>
        <taxon>eudicotyledons</taxon>
        <taxon>Gunneridae</taxon>
        <taxon>Pentapetalae</taxon>
        <taxon>asterids</taxon>
        <taxon>lamiids</taxon>
        <taxon>Solanales</taxon>
        <taxon>Solanaceae</taxon>
        <taxon>Solanoideae</taxon>
        <taxon>Capsiceae</taxon>
        <taxon>Capsicum</taxon>
    </lineage>
</organism>
<evidence type="ECO:0000256" key="1">
    <source>
        <dbReference type="SAM" id="MobiDB-lite"/>
    </source>
</evidence>
<comment type="caution">
    <text evidence="4">The sequence shown here is derived from an EMBL/GenBank/DDBJ whole genome shotgun (WGS) entry which is preliminary data.</text>
</comment>
<sequence>MKGKEDKVYRLRKALYGLKQAPRAWYGRIDDHLLGLGFEKSLSESTLYVKHNGIDILVVSIYVDDGQNEVFICQKKYAKKILKKFNREDCKEMSTPINQKEKLSKNDGAEKVEETYFRGLVSCLMYLTATRPDMLYVVSILSRFINVGLSSSLEHDSHLLKRGVVQQKYLEITRPLPFANLTPSCTLPILTHDFGNTMGLPPISVDYTPPEKCCWKHVVLQFNASCKGVHEYDRIAAVWLDGVDLFRTSTPEPTVNGVFWTVTKDVTRYSSLLVKENISLSVMLENLVDDVYTGVYHVNVTFLYYDIDAMGVPLSSRSNRKLRLVDDVFVDNRIRELHGKSVIIPKNTYKAVMEICVSFHGYDEFWYSNPPDSYIRANNLTSQRGHGAYREVLLNIDENLVGSVVPFPVIYPGGINPLYWDPVVSIGAFDHPSYDIELTPFLGVLLDGKSHFLWFKVVDCLPFWLVDANLHLWVDKQYTGSDCQVQAKIIDSGTPDLEKERSSDFEGLDGSCEVEMKRKSQYRGWVKSSAGNLTTTVSRQLKFKNKIKFHDKGNEKKVKQKVKEKIEISVESERGIKISHTRLKRKYPLTITTKSSKEDDGTISMLSELENELSEKRKWSEGDSGSCSSSLKNGQKCNGRMNVQDNVVVQGEATTEQSYSYNGEASSYSREITAANGRLIHDTANYFNLA</sequence>
<dbReference type="Pfam" id="PF07727">
    <property type="entry name" value="RVT_2"/>
    <property type="match status" value="1"/>
</dbReference>
<dbReference type="PANTHER" id="PTHR31104">
    <property type="entry name" value="PEPTIDE-N4-(N-ACETYL-BETA-GLUCOSAMINYL)ASPARAGINE AMIDASE A PROTEIN"/>
    <property type="match status" value="1"/>
</dbReference>
<feature type="domain" description="Peptide N-acetyl-beta-D-glucosaminyl asparaginase amidase A N-terminal" evidence="3">
    <location>
        <begin position="182"/>
        <end position="481"/>
    </location>
</feature>
<proteinExistence type="predicted"/>
<dbReference type="InterPro" id="IPR056948">
    <property type="entry name" value="PNGaseA_N"/>
</dbReference>
<dbReference type="InterPro" id="IPR013103">
    <property type="entry name" value="RVT_2"/>
</dbReference>
<feature type="domain" description="Reverse transcriptase Ty1/copia-type" evidence="2">
    <location>
        <begin position="3"/>
        <end position="65"/>
    </location>
</feature>
<dbReference type="InterPro" id="IPR021102">
    <property type="entry name" value="PNGase_A"/>
</dbReference>
<keyword evidence="5" id="KW-1185">Reference proteome</keyword>
<gene>
    <name evidence="4" type="ORF">CQW23_14941</name>
</gene>
<evidence type="ECO:0000259" key="2">
    <source>
        <dbReference type="Pfam" id="PF07727"/>
    </source>
</evidence>
<dbReference type="EMBL" id="MLFT02000006">
    <property type="protein sequence ID" value="PHT45783.1"/>
    <property type="molecule type" value="Genomic_DNA"/>
</dbReference>